<evidence type="ECO:0000313" key="11">
    <source>
        <dbReference type="EMBL" id="KAL0870896.1"/>
    </source>
</evidence>
<dbReference type="InterPro" id="IPR004117">
    <property type="entry name" value="7tm6_olfct_rcpt"/>
</dbReference>
<evidence type="ECO:0000256" key="4">
    <source>
        <dbReference type="ARBA" id="ARBA00022692"/>
    </source>
</evidence>
<keyword evidence="4 10" id="KW-0812">Transmembrane</keyword>
<keyword evidence="12" id="KW-1185">Reference proteome</keyword>
<feature type="transmembrane region" description="Helical" evidence="10">
    <location>
        <begin position="83"/>
        <end position="106"/>
    </location>
</feature>
<dbReference type="PANTHER" id="PTHR21137:SF35">
    <property type="entry name" value="ODORANT RECEPTOR 19A-RELATED"/>
    <property type="match status" value="1"/>
</dbReference>
<comment type="caution">
    <text evidence="11">The sequence shown here is derived from an EMBL/GenBank/DDBJ whole genome shotgun (WGS) entry which is preliminary data.</text>
</comment>
<evidence type="ECO:0000256" key="8">
    <source>
        <dbReference type="ARBA" id="ARBA00023170"/>
    </source>
</evidence>
<accession>A0ABR3HKR8</accession>
<keyword evidence="5 10" id="KW-0552">Olfaction</keyword>
<keyword evidence="7 10" id="KW-0472">Membrane</keyword>
<keyword evidence="2" id="KW-1003">Cell membrane</keyword>
<dbReference type="PANTHER" id="PTHR21137">
    <property type="entry name" value="ODORANT RECEPTOR"/>
    <property type="match status" value="1"/>
</dbReference>
<feature type="transmembrane region" description="Helical" evidence="10">
    <location>
        <begin position="385"/>
        <end position="408"/>
    </location>
</feature>
<reference evidence="11 12" key="1">
    <citation type="submission" date="2024-06" db="EMBL/GenBank/DDBJ databases">
        <title>A chromosome-level genome assembly of beet webworm, Loxostege sticticalis.</title>
        <authorList>
            <person name="Zhang Y."/>
        </authorList>
    </citation>
    <scope>NUCLEOTIDE SEQUENCE [LARGE SCALE GENOMIC DNA]</scope>
    <source>
        <strain evidence="11">AQ026</strain>
        <tissue evidence="11">Whole body</tissue>
    </source>
</reference>
<evidence type="ECO:0000256" key="7">
    <source>
        <dbReference type="ARBA" id="ARBA00023136"/>
    </source>
</evidence>
<evidence type="ECO:0000256" key="6">
    <source>
        <dbReference type="ARBA" id="ARBA00022989"/>
    </source>
</evidence>
<dbReference type="Proteomes" id="UP001549920">
    <property type="component" value="Unassembled WGS sequence"/>
</dbReference>
<keyword evidence="6 10" id="KW-1133">Transmembrane helix</keyword>
<name>A0ABR3HKR8_LOXSC</name>
<comment type="caution">
    <text evidence="10">Lacks conserved residue(s) required for the propagation of feature annotation.</text>
</comment>
<gene>
    <name evidence="11" type="ORF">ABMA27_004731</name>
</gene>
<keyword evidence="8 10" id="KW-0675">Receptor</keyword>
<feature type="transmembrane region" description="Helical" evidence="10">
    <location>
        <begin position="145"/>
        <end position="165"/>
    </location>
</feature>
<evidence type="ECO:0000256" key="10">
    <source>
        <dbReference type="RuleBase" id="RU351113"/>
    </source>
</evidence>
<protein>
    <recommendedName>
        <fullName evidence="10">Odorant receptor</fullName>
    </recommendedName>
</protein>
<comment type="similarity">
    <text evidence="10">Belongs to the insect chemoreceptor superfamily. Heteromeric odorant receptor channel (TC 1.A.69) family.</text>
</comment>
<feature type="transmembrane region" description="Helical" evidence="10">
    <location>
        <begin position="192"/>
        <end position="221"/>
    </location>
</feature>
<feature type="transmembrane region" description="Helical" evidence="10">
    <location>
        <begin position="48"/>
        <end position="71"/>
    </location>
</feature>
<evidence type="ECO:0000256" key="2">
    <source>
        <dbReference type="ARBA" id="ARBA00022475"/>
    </source>
</evidence>
<evidence type="ECO:0000313" key="12">
    <source>
        <dbReference type="Proteomes" id="UP001549920"/>
    </source>
</evidence>
<dbReference type="EMBL" id="JBEUOH010000017">
    <property type="protein sequence ID" value="KAL0870896.1"/>
    <property type="molecule type" value="Genomic_DNA"/>
</dbReference>
<proteinExistence type="inferred from homology"/>
<comment type="subcellular location">
    <subcellularLocation>
        <location evidence="1 10">Cell membrane</location>
        <topology evidence="1 10">Multi-pass membrane protein</topology>
    </subcellularLocation>
</comment>
<keyword evidence="3 10" id="KW-0716">Sensory transduction</keyword>
<dbReference type="Pfam" id="PF02949">
    <property type="entry name" value="7tm_6"/>
    <property type="match status" value="1"/>
</dbReference>
<evidence type="ECO:0000256" key="5">
    <source>
        <dbReference type="ARBA" id="ARBA00022725"/>
    </source>
</evidence>
<evidence type="ECO:0000256" key="9">
    <source>
        <dbReference type="ARBA" id="ARBA00023224"/>
    </source>
</evidence>
<evidence type="ECO:0000256" key="3">
    <source>
        <dbReference type="ARBA" id="ARBA00022606"/>
    </source>
</evidence>
<sequence length="418" mass="47621">MWENLHKFGLSLEYCNLSTMLWNVGFLLRPLTLNVDSRHKDRIPISSYVFTITIASCYFYVYLFNMLWFVFIKCRETGDLITAMLVLSLGISSEIGPCKLFSMLFYKETIRTIVEGFLICDAQTLKGDRFSRNLLKTLRDVKKRVLIFWVVIIGNGLFYIIKPIVLPGRHLTEDLLIIYGLEPMYETPNYQIAFFMMCCGTTCCCYLPANIGAFLIILVGYTEATMLALSEELLNLWPDAQSYYTNNHEEIETTVEGAMVTPNDADANRIMNRYIKQSLENIVKIHTKNIALIQQVEHVFRGAIAVEFVLVICAIISELLGGLENTYLEMPLTFMIVGMDCLIGQKMMDACDTFESAVYDCKWENFNVANMKTVFMMLQNSQKTMVLSAGGMATLSFSCLMSVLQSTYSAYTTLRSTM</sequence>
<organism evidence="11 12">
    <name type="scientific">Loxostege sticticalis</name>
    <name type="common">Beet webworm moth</name>
    <dbReference type="NCBI Taxonomy" id="481309"/>
    <lineage>
        <taxon>Eukaryota</taxon>
        <taxon>Metazoa</taxon>
        <taxon>Ecdysozoa</taxon>
        <taxon>Arthropoda</taxon>
        <taxon>Hexapoda</taxon>
        <taxon>Insecta</taxon>
        <taxon>Pterygota</taxon>
        <taxon>Neoptera</taxon>
        <taxon>Endopterygota</taxon>
        <taxon>Lepidoptera</taxon>
        <taxon>Glossata</taxon>
        <taxon>Ditrysia</taxon>
        <taxon>Pyraloidea</taxon>
        <taxon>Crambidae</taxon>
        <taxon>Pyraustinae</taxon>
        <taxon>Loxostege</taxon>
    </lineage>
</organism>
<keyword evidence="9 10" id="KW-0807">Transducer</keyword>
<evidence type="ECO:0000256" key="1">
    <source>
        <dbReference type="ARBA" id="ARBA00004651"/>
    </source>
</evidence>